<evidence type="ECO:0000313" key="3">
    <source>
        <dbReference type="Proteomes" id="UP000298663"/>
    </source>
</evidence>
<dbReference type="OrthoDB" id="10375266at2759"/>
<keyword evidence="1" id="KW-0732">Signal</keyword>
<keyword evidence="3" id="KW-1185">Reference proteome</keyword>
<sequence>MHSSSRIPPLIFLAVVLTVLATAVCAFPYVRYVPMDQFEEMTPDVHTYTINRLLAEKVSPHELRIPEISYVPVSAKRSGFLNLNLNNDIGRFLQFIHPGSPGKTRRSQ</sequence>
<comment type="caution">
    <text evidence="2">The sequence shown here is derived from an EMBL/GenBank/DDBJ whole genome shotgun (WGS) entry which is preliminary data.</text>
</comment>
<accession>A0A4U5NCJ7</accession>
<dbReference type="AlphaFoldDB" id="A0A4U5NCJ7"/>
<reference evidence="2 3" key="2">
    <citation type="journal article" date="2019" name="G3 (Bethesda)">
        <title>Hybrid Assembly of the Genome of the Entomopathogenic Nematode Steinernema carpocapsae Identifies the X-Chromosome.</title>
        <authorList>
            <person name="Serra L."/>
            <person name="Macchietto M."/>
            <person name="Macias-Munoz A."/>
            <person name="McGill C.J."/>
            <person name="Rodriguez I.M."/>
            <person name="Rodriguez B."/>
            <person name="Murad R."/>
            <person name="Mortazavi A."/>
        </authorList>
    </citation>
    <scope>NUCLEOTIDE SEQUENCE [LARGE SCALE GENOMIC DNA]</scope>
    <source>
        <strain evidence="2 3">ALL</strain>
    </source>
</reference>
<evidence type="ECO:0000256" key="1">
    <source>
        <dbReference type="SAM" id="SignalP"/>
    </source>
</evidence>
<dbReference type="EMBL" id="AZBU02000004">
    <property type="protein sequence ID" value="TKR80282.1"/>
    <property type="molecule type" value="Genomic_DNA"/>
</dbReference>
<feature type="signal peptide" evidence="1">
    <location>
        <begin position="1"/>
        <end position="26"/>
    </location>
</feature>
<gene>
    <name evidence="2" type="ORF">L596_014379</name>
</gene>
<name>A0A4U5NCJ7_STECR</name>
<evidence type="ECO:0000313" key="2">
    <source>
        <dbReference type="EMBL" id="TKR80282.1"/>
    </source>
</evidence>
<reference evidence="2 3" key="1">
    <citation type="journal article" date="2015" name="Genome Biol.">
        <title>Comparative genomics of Steinernema reveals deeply conserved gene regulatory networks.</title>
        <authorList>
            <person name="Dillman A.R."/>
            <person name="Macchietto M."/>
            <person name="Porter C.F."/>
            <person name="Rogers A."/>
            <person name="Williams B."/>
            <person name="Antoshechkin I."/>
            <person name="Lee M.M."/>
            <person name="Goodwin Z."/>
            <person name="Lu X."/>
            <person name="Lewis E.E."/>
            <person name="Goodrich-Blair H."/>
            <person name="Stock S.P."/>
            <person name="Adams B.J."/>
            <person name="Sternberg P.W."/>
            <person name="Mortazavi A."/>
        </authorList>
    </citation>
    <scope>NUCLEOTIDE SEQUENCE [LARGE SCALE GENOMIC DNA]</scope>
    <source>
        <strain evidence="2 3">ALL</strain>
    </source>
</reference>
<protein>
    <submittedName>
        <fullName evidence="2">Uncharacterized protein</fullName>
    </submittedName>
</protein>
<proteinExistence type="predicted"/>
<feature type="chain" id="PRO_5020628533" evidence="1">
    <location>
        <begin position="27"/>
        <end position="108"/>
    </location>
</feature>
<organism evidence="2 3">
    <name type="scientific">Steinernema carpocapsae</name>
    <name type="common">Entomopathogenic nematode</name>
    <dbReference type="NCBI Taxonomy" id="34508"/>
    <lineage>
        <taxon>Eukaryota</taxon>
        <taxon>Metazoa</taxon>
        <taxon>Ecdysozoa</taxon>
        <taxon>Nematoda</taxon>
        <taxon>Chromadorea</taxon>
        <taxon>Rhabditida</taxon>
        <taxon>Tylenchina</taxon>
        <taxon>Panagrolaimomorpha</taxon>
        <taxon>Strongyloidoidea</taxon>
        <taxon>Steinernematidae</taxon>
        <taxon>Steinernema</taxon>
    </lineage>
</organism>
<dbReference type="Proteomes" id="UP000298663">
    <property type="component" value="Unassembled WGS sequence"/>
</dbReference>